<evidence type="ECO:0000313" key="3">
    <source>
        <dbReference type="EMBL" id="SFK67884.1"/>
    </source>
</evidence>
<comment type="similarity">
    <text evidence="1 2">Belongs to the UPF0301 (AlgH) family.</text>
</comment>
<dbReference type="EMBL" id="FOSV01000003">
    <property type="protein sequence ID" value="SFK67884.1"/>
    <property type="molecule type" value="Genomic_DNA"/>
</dbReference>
<reference evidence="4" key="1">
    <citation type="submission" date="2016-10" db="EMBL/GenBank/DDBJ databases">
        <authorList>
            <person name="Varghese N."/>
            <person name="Submissions S."/>
        </authorList>
    </citation>
    <scope>NUCLEOTIDE SEQUENCE [LARGE SCALE GENOMIC DNA]</scope>
    <source>
        <strain evidence="4">CGMCC 1.6474</strain>
    </source>
</reference>
<evidence type="ECO:0000313" key="4">
    <source>
        <dbReference type="Proteomes" id="UP000198804"/>
    </source>
</evidence>
<dbReference type="STRING" id="414703.SAMN04488125_103196"/>
<accession>A0A1I4BGI2</accession>
<dbReference type="PANTHER" id="PTHR30327:SF1">
    <property type="entry name" value="UPF0301 PROTEIN YQGE"/>
    <property type="match status" value="1"/>
</dbReference>
<dbReference type="InterPro" id="IPR003774">
    <property type="entry name" value="AlgH-like"/>
</dbReference>
<dbReference type="Proteomes" id="UP000198804">
    <property type="component" value="Unassembled WGS sequence"/>
</dbReference>
<dbReference type="RefSeq" id="WP_091943067.1">
    <property type="nucleotide sequence ID" value="NZ_FOSV01000003.1"/>
</dbReference>
<protein>
    <recommendedName>
        <fullName evidence="2">UPF0301 protein SAMN04488125_103196</fullName>
    </recommendedName>
</protein>
<dbReference type="NCBIfam" id="NF001268">
    <property type="entry name" value="PRK00228.1-4"/>
    <property type="match status" value="1"/>
</dbReference>
<evidence type="ECO:0000256" key="2">
    <source>
        <dbReference type="HAMAP-Rule" id="MF_00758"/>
    </source>
</evidence>
<dbReference type="AlphaFoldDB" id="A0A1I4BGI2"/>
<dbReference type="OrthoDB" id="9807486at2"/>
<dbReference type="GO" id="GO:0005829">
    <property type="term" value="C:cytosol"/>
    <property type="evidence" value="ECO:0007669"/>
    <property type="project" value="TreeGrafter"/>
</dbReference>
<dbReference type="HAMAP" id="MF_00758">
    <property type="entry name" value="UPF0301"/>
    <property type="match status" value="1"/>
</dbReference>
<dbReference type="PANTHER" id="PTHR30327">
    <property type="entry name" value="UNCHARACTERIZED PROTEIN YQGE"/>
    <property type="match status" value="1"/>
</dbReference>
<proteinExistence type="inferred from homology"/>
<dbReference type="Pfam" id="PF02622">
    <property type="entry name" value="DUF179"/>
    <property type="match status" value="1"/>
</dbReference>
<name>A0A1I4BGI2_9HYPH</name>
<evidence type="ECO:0000256" key="1">
    <source>
        <dbReference type="ARBA" id="ARBA00009600"/>
    </source>
</evidence>
<sequence length="202" mass="21423">MQRPASPLKDPAYLDGQFLVAMPGIGDERFARSVIYLCAHSADGAMGIIVNKPVADLSMPDLLIQLDIASESDAIRLRERVGHMPVLMGGPVDAKRGFVLHTADFHIDQSTLQIDEGVCLTATVEILRAIADGKGPSNAVLALGYAGWQAGQLENEIMANGWLNCPADPELIFGAGLGTKYDQALRGLGVDPLMLSAEAGRA</sequence>
<gene>
    <name evidence="3" type="ORF">SAMN04488125_103196</name>
</gene>
<dbReference type="SUPFAM" id="SSF143456">
    <property type="entry name" value="VC0467-like"/>
    <property type="match status" value="1"/>
</dbReference>
<dbReference type="Gene3D" id="3.40.1740.10">
    <property type="entry name" value="VC0467-like"/>
    <property type="match status" value="1"/>
</dbReference>
<keyword evidence="4" id="KW-1185">Reference proteome</keyword>
<organism evidence="3 4">
    <name type="scientific">Methylorubrum salsuginis</name>
    <dbReference type="NCBI Taxonomy" id="414703"/>
    <lineage>
        <taxon>Bacteria</taxon>
        <taxon>Pseudomonadati</taxon>
        <taxon>Pseudomonadota</taxon>
        <taxon>Alphaproteobacteria</taxon>
        <taxon>Hyphomicrobiales</taxon>
        <taxon>Methylobacteriaceae</taxon>
        <taxon>Methylorubrum</taxon>
    </lineage>
</organism>